<evidence type="ECO:0000313" key="1">
    <source>
        <dbReference type="EMBL" id="JAH52190.1"/>
    </source>
</evidence>
<organism evidence="1">
    <name type="scientific">Anguilla anguilla</name>
    <name type="common">European freshwater eel</name>
    <name type="synonym">Muraena anguilla</name>
    <dbReference type="NCBI Taxonomy" id="7936"/>
    <lineage>
        <taxon>Eukaryota</taxon>
        <taxon>Metazoa</taxon>
        <taxon>Chordata</taxon>
        <taxon>Craniata</taxon>
        <taxon>Vertebrata</taxon>
        <taxon>Euteleostomi</taxon>
        <taxon>Actinopterygii</taxon>
        <taxon>Neopterygii</taxon>
        <taxon>Teleostei</taxon>
        <taxon>Anguilliformes</taxon>
        <taxon>Anguillidae</taxon>
        <taxon>Anguilla</taxon>
    </lineage>
</organism>
<sequence>MSLLCPDWIESVGGLFTQ</sequence>
<reference evidence="1" key="2">
    <citation type="journal article" date="2015" name="Fish Shellfish Immunol.">
        <title>Early steps in the European eel (Anguilla anguilla)-Vibrio vulnificus interaction in the gills: Role of the RtxA13 toxin.</title>
        <authorList>
            <person name="Callol A."/>
            <person name="Pajuelo D."/>
            <person name="Ebbesson L."/>
            <person name="Teles M."/>
            <person name="MacKenzie S."/>
            <person name="Amaro C."/>
        </authorList>
    </citation>
    <scope>NUCLEOTIDE SEQUENCE</scope>
</reference>
<protein>
    <submittedName>
        <fullName evidence="1">Uncharacterized protein</fullName>
    </submittedName>
</protein>
<proteinExistence type="predicted"/>
<name>A0A0E9TGZ1_ANGAN</name>
<dbReference type="AlphaFoldDB" id="A0A0E9TGZ1"/>
<reference evidence="1" key="1">
    <citation type="submission" date="2014-11" db="EMBL/GenBank/DDBJ databases">
        <authorList>
            <person name="Amaro Gonzalez C."/>
        </authorList>
    </citation>
    <scope>NUCLEOTIDE SEQUENCE</scope>
</reference>
<accession>A0A0E9TGZ1</accession>
<dbReference type="EMBL" id="GBXM01056387">
    <property type="protein sequence ID" value="JAH52190.1"/>
    <property type="molecule type" value="Transcribed_RNA"/>
</dbReference>